<gene>
    <name evidence="1" type="ORF">KGM_206567</name>
    <name evidence="2" type="ORF">KGM_206568</name>
</gene>
<comment type="caution">
    <text evidence="2">The sequence shown here is derived from an EMBL/GenBank/DDBJ whole genome shotgun (WGS) entry which is preliminary data.</text>
</comment>
<proteinExistence type="predicted"/>
<sequence length="116" mass="13777">MASSTITLDKLTEKVQAGLKILKEKAVTKLHKIKEGIDLKKLHQFHVSHFLPYAHKHYVQEHYHKKTPLIIDPYQIHRLQHYFEPHHHKISPIHVHGYLHESAHHHHVHGHHAKHH</sequence>
<evidence type="ECO:0000313" key="3">
    <source>
        <dbReference type="Proteomes" id="UP000007151"/>
    </source>
</evidence>
<dbReference type="eggNOG" id="ENOG502T7P5">
    <property type="taxonomic scope" value="Eukaryota"/>
</dbReference>
<accession>A0A212EXD3</accession>
<dbReference type="KEGG" id="dpl:KGM_206567"/>
<keyword evidence="3" id="KW-1185">Reference proteome</keyword>
<dbReference type="EMBL" id="AGBW02012535">
    <property type="protein sequence ID" value="OWR44874.1"/>
    <property type="molecule type" value="Genomic_DNA"/>
</dbReference>
<evidence type="ECO:0000313" key="1">
    <source>
        <dbReference type="EMBL" id="OWR44874.1"/>
    </source>
</evidence>
<dbReference type="AlphaFoldDB" id="A0A212EXD3"/>
<evidence type="ECO:0008006" key="4">
    <source>
        <dbReference type="Google" id="ProtNLM"/>
    </source>
</evidence>
<reference evidence="2" key="2">
    <citation type="submission" date="2012-10" db="EMBL/GenBank/DDBJ databases">
        <title>MonarchBase: the monarch butterfly genome database.</title>
        <authorList>
            <person name="Zhan S."/>
            <person name="Reppert S.M."/>
        </authorList>
    </citation>
    <scope>NUCLEOTIDE SEQUENCE</scope>
    <source>
        <strain evidence="2">F-2</strain>
    </source>
</reference>
<organism evidence="2 3">
    <name type="scientific">Danaus plexippus plexippus</name>
    <dbReference type="NCBI Taxonomy" id="278856"/>
    <lineage>
        <taxon>Eukaryota</taxon>
        <taxon>Metazoa</taxon>
        <taxon>Ecdysozoa</taxon>
        <taxon>Arthropoda</taxon>
        <taxon>Hexapoda</taxon>
        <taxon>Insecta</taxon>
        <taxon>Pterygota</taxon>
        <taxon>Neoptera</taxon>
        <taxon>Endopterygota</taxon>
        <taxon>Lepidoptera</taxon>
        <taxon>Glossata</taxon>
        <taxon>Ditrysia</taxon>
        <taxon>Papilionoidea</taxon>
        <taxon>Nymphalidae</taxon>
        <taxon>Danainae</taxon>
        <taxon>Danaini</taxon>
        <taxon>Danaina</taxon>
        <taxon>Danaus</taxon>
        <taxon>Danaus</taxon>
    </lineage>
</organism>
<dbReference type="Proteomes" id="UP000007151">
    <property type="component" value="Unassembled WGS sequence"/>
</dbReference>
<dbReference type="InParanoid" id="A0A212EXD3"/>
<dbReference type="EMBL" id="AGBW02011772">
    <property type="protein sequence ID" value="OWR46162.1"/>
    <property type="molecule type" value="Genomic_DNA"/>
</dbReference>
<evidence type="ECO:0000313" key="2">
    <source>
        <dbReference type="EMBL" id="OWR46162.1"/>
    </source>
</evidence>
<reference evidence="2 3" key="1">
    <citation type="journal article" date="2011" name="Cell">
        <title>The monarch butterfly genome yields insights into long-distance migration.</title>
        <authorList>
            <person name="Zhan S."/>
            <person name="Merlin C."/>
            <person name="Boore J.L."/>
            <person name="Reppert S.M."/>
        </authorList>
    </citation>
    <scope>NUCLEOTIDE SEQUENCE [LARGE SCALE GENOMIC DNA]</scope>
    <source>
        <strain evidence="2">F-2</strain>
    </source>
</reference>
<dbReference type="KEGG" id="dpl:KGM_206568"/>
<name>A0A212EXD3_DANPL</name>
<protein>
    <recommendedName>
        <fullName evidence="4">Histidine-rich glycoprotein-like</fullName>
    </recommendedName>
</protein>